<accession>A0ABU0S743</accession>
<reference evidence="2 3" key="1">
    <citation type="submission" date="2023-07" db="EMBL/GenBank/DDBJ databases">
        <title>Comparative genomics of wheat-associated soil bacteria to identify genetic determinants of phenazine resistance.</title>
        <authorList>
            <person name="Mouncey N."/>
        </authorList>
    </citation>
    <scope>NUCLEOTIDE SEQUENCE [LARGE SCALE GENOMIC DNA]</scope>
    <source>
        <strain evidence="2 3">W4I11</strain>
    </source>
</reference>
<dbReference type="Proteomes" id="UP001237780">
    <property type="component" value="Unassembled WGS sequence"/>
</dbReference>
<dbReference type="EMBL" id="JAUSZT010000002">
    <property type="protein sequence ID" value="MDQ0995755.1"/>
    <property type="molecule type" value="Genomic_DNA"/>
</dbReference>
<evidence type="ECO:0008006" key="4">
    <source>
        <dbReference type="Google" id="ProtNLM"/>
    </source>
</evidence>
<dbReference type="RefSeq" id="WP_115055058.1">
    <property type="nucleotide sequence ID" value="NZ_JAUSZT010000002.1"/>
</dbReference>
<protein>
    <recommendedName>
        <fullName evidence="4">LysM domain-containing protein</fullName>
    </recommendedName>
</protein>
<evidence type="ECO:0000313" key="2">
    <source>
        <dbReference type="EMBL" id="MDQ0995755.1"/>
    </source>
</evidence>
<keyword evidence="3" id="KW-1185">Reference proteome</keyword>
<sequence>MAFVVKFDGKSFSLKSADGAQTYNVSPAQSQSWQAALEKQAKMQGFKSTTELLDTFVVTVPNAGDSQYKIADQFGIGPEGAQAMVEGNVQFADPDLIHTYHEGDLNPDFVTVPVQPEADKPISNKNPDGPVPSSDEPTGQTDGVKKQSAIDTLKNPSATSEQRKTAIATYLDGHSGSVEDRTKAAIELLDPNQDYGEEKVRTAKRQEILDVLVEPSKDNDAKKNVFDSLLEHNWVSKRFDDKSMDKLIGEHAKNKYNIDCDPVKWNR</sequence>
<evidence type="ECO:0000256" key="1">
    <source>
        <dbReference type="SAM" id="MobiDB-lite"/>
    </source>
</evidence>
<evidence type="ECO:0000313" key="3">
    <source>
        <dbReference type="Proteomes" id="UP001237780"/>
    </source>
</evidence>
<comment type="caution">
    <text evidence="2">The sequence shown here is derived from an EMBL/GenBank/DDBJ whole genome shotgun (WGS) entry which is preliminary data.</text>
</comment>
<proteinExistence type="predicted"/>
<organism evidence="2 3">
    <name type="scientific">Phyllobacterium ifriqiyense</name>
    <dbReference type="NCBI Taxonomy" id="314238"/>
    <lineage>
        <taxon>Bacteria</taxon>
        <taxon>Pseudomonadati</taxon>
        <taxon>Pseudomonadota</taxon>
        <taxon>Alphaproteobacteria</taxon>
        <taxon>Hyphomicrobiales</taxon>
        <taxon>Phyllobacteriaceae</taxon>
        <taxon>Phyllobacterium</taxon>
    </lineage>
</organism>
<name>A0ABU0S743_9HYPH</name>
<feature type="region of interest" description="Disordered" evidence="1">
    <location>
        <begin position="107"/>
        <end position="148"/>
    </location>
</feature>
<gene>
    <name evidence="2" type="ORF">QFZ34_000932</name>
</gene>